<dbReference type="HOGENOM" id="CLU_167272_0_0_1"/>
<accession>A0A0D0DRD0</accession>
<dbReference type="Proteomes" id="UP000054538">
    <property type="component" value="Unassembled WGS sequence"/>
</dbReference>
<proteinExistence type="predicted"/>
<sequence length="136" mass="15645">KQATLFFSQDSAMIAAVIPAMDKLDNKLKQQTKNDYHPAVISAMQLTKNKMDQYWQTTDLSNVYHIAMDMFSALFLHPGLKLEYFCTKAWEQEWIETAKKLVHDKFANKYEKTAEKAANSGAVETDNNLVHLWLLS</sequence>
<gene>
    <name evidence="1" type="ORF">PAXRUDRAFT_152024</name>
</gene>
<evidence type="ECO:0000313" key="2">
    <source>
        <dbReference type="Proteomes" id="UP000054538"/>
    </source>
</evidence>
<reference evidence="1 2" key="1">
    <citation type="submission" date="2014-04" db="EMBL/GenBank/DDBJ databases">
        <authorList>
            <consortium name="DOE Joint Genome Institute"/>
            <person name="Kuo A."/>
            <person name="Kohler A."/>
            <person name="Jargeat P."/>
            <person name="Nagy L.G."/>
            <person name="Floudas D."/>
            <person name="Copeland A."/>
            <person name="Barry K.W."/>
            <person name="Cichocki N."/>
            <person name="Veneault-Fourrey C."/>
            <person name="LaButti K."/>
            <person name="Lindquist E.A."/>
            <person name="Lipzen A."/>
            <person name="Lundell T."/>
            <person name="Morin E."/>
            <person name="Murat C."/>
            <person name="Sun H."/>
            <person name="Tunlid A."/>
            <person name="Henrissat B."/>
            <person name="Grigoriev I.V."/>
            <person name="Hibbett D.S."/>
            <person name="Martin F."/>
            <person name="Nordberg H.P."/>
            <person name="Cantor M.N."/>
            <person name="Hua S.X."/>
        </authorList>
    </citation>
    <scope>NUCLEOTIDE SEQUENCE [LARGE SCALE GENOMIC DNA]</scope>
    <source>
        <strain evidence="1 2">Ve08.2h10</strain>
    </source>
</reference>
<feature type="non-terminal residue" evidence="1">
    <location>
        <position position="1"/>
    </location>
</feature>
<protein>
    <submittedName>
        <fullName evidence="1">Unplaced genomic scaffold scaffold_701, whole genome shotgun sequence</fullName>
    </submittedName>
</protein>
<dbReference type="OrthoDB" id="3252425at2759"/>
<organism evidence="1 2">
    <name type="scientific">Paxillus rubicundulus Ve08.2h10</name>
    <dbReference type="NCBI Taxonomy" id="930991"/>
    <lineage>
        <taxon>Eukaryota</taxon>
        <taxon>Fungi</taxon>
        <taxon>Dikarya</taxon>
        <taxon>Basidiomycota</taxon>
        <taxon>Agaricomycotina</taxon>
        <taxon>Agaricomycetes</taxon>
        <taxon>Agaricomycetidae</taxon>
        <taxon>Boletales</taxon>
        <taxon>Paxilineae</taxon>
        <taxon>Paxillaceae</taxon>
        <taxon>Paxillus</taxon>
    </lineage>
</organism>
<dbReference type="AlphaFoldDB" id="A0A0D0DRD0"/>
<evidence type="ECO:0000313" key="1">
    <source>
        <dbReference type="EMBL" id="KIK90256.1"/>
    </source>
</evidence>
<reference evidence="2" key="2">
    <citation type="submission" date="2015-01" db="EMBL/GenBank/DDBJ databases">
        <title>Evolutionary Origins and Diversification of the Mycorrhizal Mutualists.</title>
        <authorList>
            <consortium name="DOE Joint Genome Institute"/>
            <consortium name="Mycorrhizal Genomics Consortium"/>
            <person name="Kohler A."/>
            <person name="Kuo A."/>
            <person name="Nagy L.G."/>
            <person name="Floudas D."/>
            <person name="Copeland A."/>
            <person name="Barry K.W."/>
            <person name="Cichocki N."/>
            <person name="Veneault-Fourrey C."/>
            <person name="LaButti K."/>
            <person name="Lindquist E.A."/>
            <person name="Lipzen A."/>
            <person name="Lundell T."/>
            <person name="Morin E."/>
            <person name="Murat C."/>
            <person name="Riley R."/>
            <person name="Ohm R."/>
            <person name="Sun H."/>
            <person name="Tunlid A."/>
            <person name="Henrissat B."/>
            <person name="Grigoriev I.V."/>
            <person name="Hibbett D.S."/>
            <person name="Martin F."/>
        </authorList>
    </citation>
    <scope>NUCLEOTIDE SEQUENCE [LARGE SCALE GENOMIC DNA]</scope>
    <source>
        <strain evidence="2">Ve08.2h10</strain>
    </source>
</reference>
<name>A0A0D0DRD0_9AGAM</name>
<dbReference type="InParanoid" id="A0A0D0DRD0"/>
<dbReference type="EMBL" id="KN825523">
    <property type="protein sequence ID" value="KIK90256.1"/>
    <property type="molecule type" value="Genomic_DNA"/>
</dbReference>
<keyword evidence="2" id="KW-1185">Reference proteome</keyword>